<evidence type="ECO:0000313" key="2">
    <source>
        <dbReference type="Proteomes" id="UP000814033"/>
    </source>
</evidence>
<evidence type="ECO:0000313" key="1">
    <source>
        <dbReference type="EMBL" id="KAI0043679.1"/>
    </source>
</evidence>
<dbReference type="Proteomes" id="UP000814033">
    <property type="component" value="Unassembled WGS sequence"/>
</dbReference>
<protein>
    <submittedName>
        <fullName evidence="1">Uncharacterized protein</fullName>
    </submittedName>
</protein>
<accession>A0ACB8RIB5</accession>
<proteinExistence type="predicted"/>
<reference evidence="1" key="1">
    <citation type="submission" date="2021-02" db="EMBL/GenBank/DDBJ databases">
        <authorList>
            <consortium name="DOE Joint Genome Institute"/>
            <person name="Ahrendt S."/>
            <person name="Looney B.P."/>
            <person name="Miyauchi S."/>
            <person name="Morin E."/>
            <person name="Drula E."/>
            <person name="Courty P.E."/>
            <person name="Chicoki N."/>
            <person name="Fauchery L."/>
            <person name="Kohler A."/>
            <person name="Kuo A."/>
            <person name="Labutti K."/>
            <person name="Pangilinan J."/>
            <person name="Lipzen A."/>
            <person name="Riley R."/>
            <person name="Andreopoulos W."/>
            <person name="He G."/>
            <person name="Johnson J."/>
            <person name="Barry K.W."/>
            <person name="Grigoriev I.V."/>
            <person name="Nagy L."/>
            <person name="Hibbett D."/>
            <person name="Henrissat B."/>
            <person name="Matheny P.B."/>
            <person name="Labbe J."/>
            <person name="Martin F."/>
        </authorList>
    </citation>
    <scope>NUCLEOTIDE SEQUENCE</scope>
    <source>
        <strain evidence="1">FP105234-sp</strain>
    </source>
</reference>
<organism evidence="1 2">
    <name type="scientific">Auriscalpium vulgare</name>
    <dbReference type="NCBI Taxonomy" id="40419"/>
    <lineage>
        <taxon>Eukaryota</taxon>
        <taxon>Fungi</taxon>
        <taxon>Dikarya</taxon>
        <taxon>Basidiomycota</taxon>
        <taxon>Agaricomycotina</taxon>
        <taxon>Agaricomycetes</taxon>
        <taxon>Russulales</taxon>
        <taxon>Auriscalpiaceae</taxon>
        <taxon>Auriscalpium</taxon>
    </lineage>
</organism>
<keyword evidence="2" id="KW-1185">Reference proteome</keyword>
<dbReference type="EMBL" id="MU276008">
    <property type="protein sequence ID" value="KAI0043679.1"/>
    <property type="molecule type" value="Genomic_DNA"/>
</dbReference>
<gene>
    <name evidence="1" type="ORF">FA95DRAFT_362642</name>
</gene>
<sequence length="824" mass="89052">MNGAAVVGPARSLAAAQSKRTRPPTLSLATSSKRPIPTNTVIELETPVDDNDLLIHHFSPPASTSPVYGTPVSAFSSYLDADGEPSSDDLSKDLAVLEQLRRSVQKNLRLRPIHHSPTPPHSPSRPLSSSSTWSDLSQQRSTSPGSSVASPSSVYYTPISDPRSPPLSAQYIGNGVFEQPVFHPPRSLSRPIDPSSLAAQLRASTRPLLIDTRPAGPYLASHIKRSINMAIPSLILKRSRKPGGGFQSLDSLRQFITTEDCKGEWDKLIRPGGNWNGDIVVYDEEMNENDRSNASTTAWALLPVIAPLLDHGCVDYLEGGLTAARAHSDLKKFIFPEPSESLEKAEEEEFSPIVPPAPMLSLPPKGKKGAGLFQLDTVSASRSKPLPQVEFSAGSSPQATMPHATAPWNIDDATPSPPPSESIAPQPSPRRPSLSSLSRLNTNSAERLSISGGLPKLQVRTVPLRSATLAAPPMTGIWPSSPRASSPSHLNLVYSNLDPPGSARLLSLSPANMAPGDSFLPPPSPSYFPPTSPRTPLPPTPRTARPELDQPPTTEESFANFSISTILPNFLYLGPEIVTEEQVAELESLGVKRILNIAIECDDDHGLRLRERFERYNKIPMRDTVEEENIVRGVREACDILDDASLHSAPTYVHCKAGKSRSVTAVMAYLIHANHWTLSRAYSFVLERRKGISPNIGFVSELMNFEEQELGGKSIGVVKQPASAGNETEGGLADGEDGAMAARQGNYSSAVGGIPRRPGHMRESLPPGFTPHVEALVMGDVGQETEVRDASGRYRHARRAPVDENTLQPMRRVSKAGLETAFSM</sequence>
<comment type="caution">
    <text evidence="1">The sequence shown here is derived from an EMBL/GenBank/DDBJ whole genome shotgun (WGS) entry which is preliminary data.</text>
</comment>
<reference evidence="1" key="2">
    <citation type="journal article" date="2022" name="New Phytol.">
        <title>Evolutionary transition to the ectomycorrhizal habit in the genomes of a hyperdiverse lineage of mushroom-forming fungi.</title>
        <authorList>
            <person name="Looney B."/>
            <person name="Miyauchi S."/>
            <person name="Morin E."/>
            <person name="Drula E."/>
            <person name="Courty P.E."/>
            <person name="Kohler A."/>
            <person name="Kuo A."/>
            <person name="LaButti K."/>
            <person name="Pangilinan J."/>
            <person name="Lipzen A."/>
            <person name="Riley R."/>
            <person name="Andreopoulos W."/>
            <person name="He G."/>
            <person name="Johnson J."/>
            <person name="Nolan M."/>
            <person name="Tritt A."/>
            <person name="Barry K.W."/>
            <person name="Grigoriev I.V."/>
            <person name="Nagy L.G."/>
            <person name="Hibbett D."/>
            <person name="Henrissat B."/>
            <person name="Matheny P.B."/>
            <person name="Labbe J."/>
            <person name="Martin F.M."/>
        </authorList>
    </citation>
    <scope>NUCLEOTIDE SEQUENCE</scope>
    <source>
        <strain evidence="1">FP105234-sp</strain>
    </source>
</reference>
<name>A0ACB8RIB5_9AGAM</name>